<feature type="compositionally biased region" description="Polar residues" evidence="1">
    <location>
        <begin position="443"/>
        <end position="454"/>
    </location>
</feature>
<accession>A0A6A6VE98</accession>
<sequence>MSASSVQARDGSQPQGPPYPPRTVVLGGVPDILPDIPVCSVFLALYVFMGVWHQGIFINNSRKGRKFVFSGAVFGFCMLRTISMCLRIAWACHRTSIPLGIAAQVFVFAGTMILFIVNWFFAQRIVRAQHPKWGWSPIYRAFHILSLVVLVLNLLMLIVAAVGQFYISDSHTLQIFRGLLLAGQTYFAAFCVAPIVLVVVSVLLPHETTESFGGGLMVIKLVVLLVTATVVSVGVVFRCIVAWQPPTPIRNSQGLPNPVPWYLSKACFYTFSLTTEAIAVIGYAIGRIDIRFIVPNGAKGPGSYSAGRELAPSEYAGSESTQSKRDSGIYAGRNQSSDSVESMEDEKDEKDEPYQYASSIVEIDPRSGQWKKKEAVRPGSSSRRSSLRSSHGSSRELPGPQDAPPVPPVPSLPPSEDSTEPKQSWPLPEPETSEPVLERNQRNAEVSSAASTKGRSSDKSSDQTFFDAIETFSDTDSLGGHGPNSLDRHHHGLADISTMLQQNRAIEHRAESSERLGSPLRRRYIPLDDEVNMPSDMARDHAARSISPDLRTSSRRRDIPSNDGLDNAADESFRNFSFTASPRRGDWGR</sequence>
<evidence type="ECO:0000313" key="4">
    <source>
        <dbReference type="Proteomes" id="UP000799440"/>
    </source>
</evidence>
<keyword evidence="2" id="KW-1133">Transmembrane helix</keyword>
<feature type="compositionally biased region" description="Pro residues" evidence="1">
    <location>
        <begin position="401"/>
        <end position="413"/>
    </location>
</feature>
<dbReference type="Pfam" id="PF11309">
    <property type="entry name" value="DUF3112"/>
    <property type="match status" value="1"/>
</dbReference>
<feature type="transmembrane region" description="Helical" evidence="2">
    <location>
        <begin position="67"/>
        <end position="89"/>
    </location>
</feature>
<feature type="transmembrane region" description="Helical" evidence="2">
    <location>
        <begin position="101"/>
        <end position="121"/>
    </location>
</feature>
<dbReference type="PANTHER" id="PTHR35184">
    <property type="entry name" value="YALI0C10208P"/>
    <property type="match status" value="1"/>
</dbReference>
<dbReference type="InterPro" id="IPR021460">
    <property type="entry name" value="DUF3112"/>
</dbReference>
<dbReference type="OrthoDB" id="3357002at2759"/>
<evidence type="ECO:0000256" key="1">
    <source>
        <dbReference type="SAM" id="MobiDB-lite"/>
    </source>
</evidence>
<evidence type="ECO:0008006" key="5">
    <source>
        <dbReference type="Google" id="ProtNLM"/>
    </source>
</evidence>
<gene>
    <name evidence="3" type="ORF">M011DRAFT_29692</name>
</gene>
<evidence type="ECO:0000256" key="2">
    <source>
        <dbReference type="SAM" id="Phobius"/>
    </source>
</evidence>
<feature type="transmembrane region" description="Helical" evidence="2">
    <location>
        <begin position="217"/>
        <end position="243"/>
    </location>
</feature>
<feature type="compositionally biased region" description="Acidic residues" evidence="1">
    <location>
        <begin position="341"/>
        <end position="351"/>
    </location>
</feature>
<dbReference type="EMBL" id="MU006570">
    <property type="protein sequence ID" value="KAF2748054.1"/>
    <property type="molecule type" value="Genomic_DNA"/>
</dbReference>
<dbReference type="Proteomes" id="UP000799440">
    <property type="component" value="Unassembled WGS sequence"/>
</dbReference>
<feature type="transmembrane region" description="Helical" evidence="2">
    <location>
        <begin position="32"/>
        <end position="55"/>
    </location>
</feature>
<dbReference type="AlphaFoldDB" id="A0A6A6VE98"/>
<protein>
    <recommendedName>
        <fullName evidence="5">DUF3112 domain-containing protein</fullName>
    </recommendedName>
</protein>
<reference evidence="3" key="1">
    <citation type="journal article" date="2020" name="Stud. Mycol.">
        <title>101 Dothideomycetes genomes: a test case for predicting lifestyles and emergence of pathogens.</title>
        <authorList>
            <person name="Haridas S."/>
            <person name="Albert R."/>
            <person name="Binder M."/>
            <person name="Bloem J."/>
            <person name="Labutti K."/>
            <person name="Salamov A."/>
            <person name="Andreopoulos B."/>
            <person name="Baker S."/>
            <person name="Barry K."/>
            <person name="Bills G."/>
            <person name="Bluhm B."/>
            <person name="Cannon C."/>
            <person name="Castanera R."/>
            <person name="Culley D."/>
            <person name="Daum C."/>
            <person name="Ezra D."/>
            <person name="Gonzalez J."/>
            <person name="Henrissat B."/>
            <person name="Kuo A."/>
            <person name="Liang C."/>
            <person name="Lipzen A."/>
            <person name="Lutzoni F."/>
            <person name="Magnuson J."/>
            <person name="Mondo S."/>
            <person name="Nolan M."/>
            <person name="Ohm R."/>
            <person name="Pangilinan J."/>
            <person name="Park H.-J."/>
            <person name="Ramirez L."/>
            <person name="Alfaro M."/>
            <person name="Sun H."/>
            <person name="Tritt A."/>
            <person name="Yoshinaga Y."/>
            <person name="Zwiers L.-H."/>
            <person name="Turgeon B."/>
            <person name="Goodwin S."/>
            <person name="Spatafora J."/>
            <person name="Crous P."/>
            <person name="Grigoriev I."/>
        </authorList>
    </citation>
    <scope>NUCLEOTIDE SEQUENCE</scope>
    <source>
        <strain evidence="3">CBS 119925</strain>
    </source>
</reference>
<organism evidence="3 4">
    <name type="scientific">Sporormia fimetaria CBS 119925</name>
    <dbReference type="NCBI Taxonomy" id="1340428"/>
    <lineage>
        <taxon>Eukaryota</taxon>
        <taxon>Fungi</taxon>
        <taxon>Dikarya</taxon>
        <taxon>Ascomycota</taxon>
        <taxon>Pezizomycotina</taxon>
        <taxon>Dothideomycetes</taxon>
        <taxon>Pleosporomycetidae</taxon>
        <taxon>Pleosporales</taxon>
        <taxon>Sporormiaceae</taxon>
        <taxon>Sporormia</taxon>
    </lineage>
</organism>
<feature type="compositionally biased region" description="Polar residues" evidence="1">
    <location>
        <begin position="1"/>
        <end position="14"/>
    </location>
</feature>
<feature type="region of interest" description="Disordered" evidence="1">
    <location>
        <begin position="313"/>
        <end position="462"/>
    </location>
</feature>
<feature type="compositionally biased region" description="Low complexity" evidence="1">
    <location>
        <begin position="380"/>
        <end position="392"/>
    </location>
</feature>
<keyword evidence="2" id="KW-0472">Membrane</keyword>
<feature type="transmembrane region" description="Helical" evidence="2">
    <location>
        <begin position="186"/>
        <end position="205"/>
    </location>
</feature>
<evidence type="ECO:0000313" key="3">
    <source>
        <dbReference type="EMBL" id="KAF2748054.1"/>
    </source>
</evidence>
<proteinExistence type="predicted"/>
<feature type="region of interest" description="Disordered" evidence="1">
    <location>
        <begin position="538"/>
        <end position="589"/>
    </location>
</feature>
<feature type="region of interest" description="Disordered" evidence="1">
    <location>
        <begin position="1"/>
        <end position="20"/>
    </location>
</feature>
<feature type="transmembrane region" description="Helical" evidence="2">
    <location>
        <begin position="142"/>
        <end position="166"/>
    </location>
</feature>
<keyword evidence="4" id="KW-1185">Reference proteome</keyword>
<dbReference type="PANTHER" id="PTHR35184:SF1">
    <property type="entry name" value="INTEGRAL MEMBRANE PROTEIN"/>
    <property type="match status" value="1"/>
</dbReference>
<name>A0A6A6VE98_9PLEO</name>
<keyword evidence="2" id="KW-0812">Transmembrane</keyword>